<dbReference type="CDD" id="cd04301">
    <property type="entry name" value="NAT_SF"/>
    <property type="match status" value="1"/>
</dbReference>
<comment type="caution">
    <text evidence="5">The sequence shown here is derived from an EMBL/GenBank/DDBJ whole genome shotgun (WGS) entry which is preliminary data.</text>
</comment>
<reference evidence="5 6" key="1">
    <citation type="submission" date="2019-07" db="EMBL/GenBank/DDBJ databases">
        <title>Lentzea xizangensis sp. nov., isolated from Qinghai-Tibetan Plateau Soils.</title>
        <authorList>
            <person name="Huang J."/>
        </authorList>
    </citation>
    <scope>NUCLEOTIDE SEQUENCE [LARGE SCALE GENOMIC DNA]</scope>
    <source>
        <strain evidence="5 6">FXJ1.1311</strain>
    </source>
</reference>
<sequence length="167" mass="18675">MPGSPPDLTLRPWGEDDLWVLRAQNTPEALVHLGGPEPDDAVIDRHRRYVELTSTGRMYVIEDGGEVAGSIGYWEKEWDGQTVFETGWHVLPHAQGRGIATRAAVQIARIAAATGTHRELHAFPPVTNVASIGVCRKAGFTLRRECDFEYPEGSWLRCQDWWLPLTS</sequence>
<dbReference type="PANTHER" id="PTHR43792">
    <property type="entry name" value="GNAT FAMILY, PUTATIVE (AFU_ORTHOLOGUE AFUA_3G00765)-RELATED-RELATED"/>
    <property type="match status" value="1"/>
</dbReference>
<dbReference type="Pfam" id="PF13302">
    <property type="entry name" value="Acetyltransf_3"/>
    <property type="match status" value="1"/>
</dbReference>
<keyword evidence="1 5" id="KW-0808">Transferase</keyword>
<gene>
    <name evidence="5" type="ORF">FKR81_23480</name>
</gene>
<organism evidence="5 6">
    <name type="scientific">Lentzea tibetensis</name>
    <dbReference type="NCBI Taxonomy" id="2591470"/>
    <lineage>
        <taxon>Bacteria</taxon>
        <taxon>Bacillati</taxon>
        <taxon>Actinomycetota</taxon>
        <taxon>Actinomycetes</taxon>
        <taxon>Pseudonocardiales</taxon>
        <taxon>Pseudonocardiaceae</taxon>
        <taxon>Lentzea</taxon>
    </lineage>
</organism>
<dbReference type="GO" id="GO:0005737">
    <property type="term" value="C:cytoplasm"/>
    <property type="evidence" value="ECO:0007669"/>
    <property type="project" value="TreeGrafter"/>
</dbReference>
<evidence type="ECO:0000256" key="3">
    <source>
        <dbReference type="ARBA" id="ARBA00038502"/>
    </source>
</evidence>
<evidence type="ECO:0000313" key="5">
    <source>
        <dbReference type="EMBL" id="TWP49509.1"/>
    </source>
</evidence>
<dbReference type="InterPro" id="IPR000182">
    <property type="entry name" value="GNAT_dom"/>
</dbReference>
<keyword evidence="6" id="KW-1185">Reference proteome</keyword>
<dbReference type="GO" id="GO:0008999">
    <property type="term" value="F:protein-N-terminal-alanine acetyltransferase activity"/>
    <property type="evidence" value="ECO:0007669"/>
    <property type="project" value="TreeGrafter"/>
</dbReference>
<proteinExistence type="inferred from homology"/>
<evidence type="ECO:0000256" key="1">
    <source>
        <dbReference type="ARBA" id="ARBA00022679"/>
    </source>
</evidence>
<dbReference type="RefSeq" id="WP_146354415.1">
    <property type="nucleotide sequence ID" value="NZ_VOBR01000015.1"/>
</dbReference>
<evidence type="ECO:0000256" key="2">
    <source>
        <dbReference type="ARBA" id="ARBA00023315"/>
    </source>
</evidence>
<dbReference type="PANTHER" id="PTHR43792:SF8">
    <property type="entry name" value="[RIBOSOMAL PROTEIN US5]-ALANINE N-ACETYLTRANSFERASE"/>
    <property type="match status" value="1"/>
</dbReference>
<dbReference type="InterPro" id="IPR016181">
    <property type="entry name" value="Acyl_CoA_acyltransferase"/>
</dbReference>
<dbReference type="InterPro" id="IPR051531">
    <property type="entry name" value="N-acetyltransferase"/>
</dbReference>
<dbReference type="OrthoDB" id="2631610at2"/>
<dbReference type="SUPFAM" id="SSF55729">
    <property type="entry name" value="Acyl-CoA N-acyltransferases (Nat)"/>
    <property type="match status" value="1"/>
</dbReference>
<dbReference type="Gene3D" id="3.40.630.30">
    <property type="match status" value="1"/>
</dbReference>
<name>A0A563EQD7_9PSEU</name>
<protein>
    <submittedName>
        <fullName evidence="5">GNAT family N-acetyltransferase</fullName>
    </submittedName>
</protein>
<dbReference type="AlphaFoldDB" id="A0A563EQD7"/>
<keyword evidence="2" id="KW-0012">Acyltransferase</keyword>
<feature type="domain" description="N-acetyltransferase" evidence="4">
    <location>
        <begin position="8"/>
        <end position="157"/>
    </location>
</feature>
<dbReference type="EMBL" id="VOBR01000015">
    <property type="protein sequence ID" value="TWP49509.1"/>
    <property type="molecule type" value="Genomic_DNA"/>
</dbReference>
<dbReference type="Proteomes" id="UP000316639">
    <property type="component" value="Unassembled WGS sequence"/>
</dbReference>
<accession>A0A563EQD7</accession>
<dbReference type="PROSITE" id="PS51186">
    <property type="entry name" value="GNAT"/>
    <property type="match status" value="1"/>
</dbReference>
<evidence type="ECO:0000259" key="4">
    <source>
        <dbReference type="PROSITE" id="PS51186"/>
    </source>
</evidence>
<comment type="similarity">
    <text evidence="3">Belongs to the acetyltransferase family. RimJ subfamily.</text>
</comment>
<evidence type="ECO:0000313" key="6">
    <source>
        <dbReference type="Proteomes" id="UP000316639"/>
    </source>
</evidence>